<proteinExistence type="predicted"/>
<comment type="caution">
    <text evidence="3">The sequence shown here is derived from an EMBL/GenBank/DDBJ whole genome shotgun (WGS) entry which is preliminary data.</text>
</comment>
<feature type="transmembrane region" description="Helical" evidence="2">
    <location>
        <begin position="87"/>
        <end position="104"/>
    </location>
</feature>
<keyword evidence="2" id="KW-0812">Transmembrane</keyword>
<protein>
    <submittedName>
        <fullName evidence="3">Uncharacterized protein</fullName>
    </submittedName>
</protein>
<organism evidence="3 4">
    <name type="scientific">Microbacterium capsulatum</name>
    <dbReference type="NCBI Taxonomy" id="3041921"/>
    <lineage>
        <taxon>Bacteria</taxon>
        <taxon>Bacillati</taxon>
        <taxon>Actinomycetota</taxon>
        <taxon>Actinomycetes</taxon>
        <taxon>Micrococcales</taxon>
        <taxon>Microbacteriaceae</taxon>
        <taxon>Microbacterium</taxon>
    </lineage>
</organism>
<feature type="transmembrane region" description="Helical" evidence="2">
    <location>
        <begin position="139"/>
        <end position="161"/>
    </location>
</feature>
<feature type="region of interest" description="Disordered" evidence="1">
    <location>
        <begin position="1"/>
        <end position="53"/>
    </location>
</feature>
<evidence type="ECO:0000313" key="3">
    <source>
        <dbReference type="EMBL" id="MDQ4213223.1"/>
    </source>
</evidence>
<keyword evidence="4" id="KW-1185">Reference proteome</keyword>
<sequence>MTTDTAPVPDDDVAPEQGTPHSSFSPATGMVVPDIAAGTGSGPSPAPVGSSSAGVHDAIVPEIRQTIPPAASAAPASLRPAENVARGLLFSLPVIPVGVILWVVIWQLGFISSFVAFLVVWGAAFLYRKGSGGRVSMAGLAVIVGVTLLALLLAFFGGLAADLAAFLKLPLLSALGNAEFWDTFFLNVFDNPDMWSGYGSSIAFSLLFVALGTFSVFRSVSKEARASQA</sequence>
<dbReference type="Proteomes" id="UP001230289">
    <property type="component" value="Unassembled WGS sequence"/>
</dbReference>
<evidence type="ECO:0000256" key="1">
    <source>
        <dbReference type="SAM" id="MobiDB-lite"/>
    </source>
</evidence>
<reference evidence="3 4" key="1">
    <citation type="submission" date="2023-08" db="EMBL/GenBank/DDBJ databases">
        <title>Microbacterium sp. nov., isolated from a waste landfill.</title>
        <authorList>
            <person name="Wen W."/>
        </authorList>
    </citation>
    <scope>NUCLEOTIDE SEQUENCE [LARGE SCALE GENOMIC DNA]</scope>
    <source>
        <strain evidence="3 4">ASV81</strain>
    </source>
</reference>
<feature type="transmembrane region" description="Helical" evidence="2">
    <location>
        <begin position="110"/>
        <end position="127"/>
    </location>
</feature>
<evidence type="ECO:0000256" key="2">
    <source>
        <dbReference type="SAM" id="Phobius"/>
    </source>
</evidence>
<keyword evidence="2" id="KW-1133">Transmembrane helix</keyword>
<dbReference type="RefSeq" id="WP_308488157.1">
    <property type="nucleotide sequence ID" value="NZ_JAVFCB010000002.1"/>
</dbReference>
<accession>A0ABU0XDR8</accession>
<evidence type="ECO:0000313" key="4">
    <source>
        <dbReference type="Proteomes" id="UP001230289"/>
    </source>
</evidence>
<keyword evidence="2" id="KW-0472">Membrane</keyword>
<gene>
    <name evidence="3" type="ORF">RBR11_04780</name>
</gene>
<name>A0ABU0XDR8_9MICO</name>
<feature type="transmembrane region" description="Helical" evidence="2">
    <location>
        <begin position="195"/>
        <end position="217"/>
    </location>
</feature>
<dbReference type="EMBL" id="JAVFCB010000002">
    <property type="protein sequence ID" value="MDQ4213223.1"/>
    <property type="molecule type" value="Genomic_DNA"/>
</dbReference>